<proteinExistence type="predicted"/>
<name>A0ACB9QBK2_9MYRT</name>
<gene>
    <name evidence="1" type="ORF">MLD38_020122</name>
</gene>
<dbReference type="Proteomes" id="UP001057402">
    <property type="component" value="Chromosome 6"/>
</dbReference>
<evidence type="ECO:0000313" key="1">
    <source>
        <dbReference type="EMBL" id="KAI4363973.1"/>
    </source>
</evidence>
<keyword evidence="2" id="KW-1185">Reference proteome</keyword>
<sequence length="75" mass="8743">MQCVLAECYAAAGMKDKASSVLKEVIWNKNDGLSHLYSLFMLPWERLKKSSRSGRYVKQIRVRLRELLQWKPAES</sequence>
<dbReference type="EMBL" id="CM042885">
    <property type="protein sequence ID" value="KAI4363973.1"/>
    <property type="molecule type" value="Genomic_DNA"/>
</dbReference>
<protein>
    <submittedName>
        <fullName evidence="1">Uncharacterized protein</fullName>
    </submittedName>
</protein>
<accession>A0ACB9QBK2</accession>
<organism evidence="1 2">
    <name type="scientific">Melastoma candidum</name>
    <dbReference type="NCBI Taxonomy" id="119954"/>
    <lineage>
        <taxon>Eukaryota</taxon>
        <taxon>Viridiplantae</taxon>
        <taxon>Streptophyta</taxon>
        <taxon>Embryophyta</taxon>
        <taxon>Tracheophyta</taxon>
        <taxon>Spermatophyta</taxon>
        <taxon>Magnoliopsida</taxon>
        <taxon>eudicotyledons</taxon>
        <taxon>Gunneridae</taxon>
        <taxon>Pentapetalae</taxon>
        <taxon>rosids</taxon>
        <taxon>malvids</taxon>
        <taxon>Myrtales</taxon>
        <taxon>Melastomataceae</taxon>
        <taxon>Melastomatoideae</taxon>
        <taxon>Melastomateae</taxon>
        <taxon>Melastoma</taxon>
    </lineage>
</organism>
<evidence type="ECO:0000313" key="2">
    <source>
        <dbReference type="Proteomes" id="UP001057402"/>
    </source>
</evidence>
<reference evidence="2" key="1">
    <citation type="journal article" date="2023" name="Front. Plant Sci.">
        <title>Chromosomal-level genome assembly of Melastoma candidum provides insights into trichome evolution.</title>
        <authorList>
            <person name="Zhong Y."/>
            <person name="Wu W."/>
            <person name="Sun C."/>
            <person name="Zou P."/>
            <person name="Liu Y."/>
            <person name="Dai S."/>
            <person name="Zhou R."/>
        </authorList>
    </citation>
    <scope>NUCLEOTIDE SEQUENCE [LARGE SCALE GENOMIC DNA]</scope>
</reference>
<comment type="caution">
    <text evidence="1">The sequence shown here is derived from an EMBL/GenBank/DDBJ whole genome shotgun (WGS) entry which is preliminary data.</text>
</comment>